<reference evidence="3 4" key="1">
    <citation type="journal article" date="2019" name="Genome Biol. Evol.">
        <title>Insights into the evolution of the New World diploid cottons (Gossypium, subgenus Houzingenia) based on genome sequencing.</title>
        <authorList>
            <person name="Grover C.E."/>
            <person name="Arick M.A. 2nd"/>
            <person name="Thrash A."/>
            <person name="Conover J.L."/>
            <person name="Sanders W.S."/>
            <person name="Peterson D.G."/>
            <person name="Frelichowski J.E."/>
            <person name="Scheffler J.A."/>
            <person name="Scheffler B.E."/>
            <person name="Wendel J.F."/>
        </authorList>
    </citation>
    <scope>NUCLEOTIDE SEQUENCE [LARGE SCALE GENOMIC DNA]</scope>
    <source>
        <strain evidence="3">4</strain>
        <tissue evidence="3">Leaf</tissue>
    </source>
</reference>
<feature type="region of interest" description="Disordered" evidence="2">
    <location>
        <begin position="108"/>
        <end position="146"/>
    </location>
</feature>
<evidence type="ECO:0000313" key="3">
    <source>
        <dbReference type="EMBL" id="MBA0704410.1"/>
    </source>
</evidence>
<dbReference type="GO" id="GO:0016020">
    <property type="term" value="C:membrane"/>
    <property type="evidence" value="ECO:0007669"/>
    <property type="project" value="UniProtKB-SubCell"/>
</dbReference>
<evidence type="ECO:0000256" key="1">
    <source>
        <dbReference type="ARBA" id="ARBA00004141"/>
    </source>
</evidence>
<feature type="region of interest" description="Disordered" evidence="2">
    <location>
        <begin position="68"/>
        <end position="92"/>
    </location>
</feature>
<organism evidence="3 4">
    <name type="scientific">Gossypium laxum</name>
    <dbReference type="NCBI Taxonomy" id="34288"/>
    <lineage>
        <taxon>Eukaryota</taxon>
        <taxon>Viridiplantae</taxon>
        <taxon>Streptophyta</taxon>
        <taxon>Embryophyta</taxon>
        <taxon>Tracheophyta</taxon>
        <taxon>Spermatophyta</taxon>
        <taxon>Magnoliopsida</taxon>
        <taxon>eudicotyledons</taxon>
        <taxon>Gunneridae</taxon>
        <taxon>Pentapetalae</taxon>
        <taxon>rosids</taxon>
        <taxon>malvids</taxon>
        <taxon>Malvales</taxon>
        <taxon>Malvaceae</taxon>
        <taxon>Malvoideae</taxon>
        <taxon>Gossypium</taxon>
    </lineage>
</organism>
<protein>
    <submittedName>
        <fullName evidence="3">Uncharacterized protein</fullName>
    </submittedName>
</protein>
<feature type="compositionally biased region" description="Polar residues" evidence="2">
    <location>
        <begin position="124"/>
        <end position="135"/>
    </location>
</feature>
<feature type="compositionally biased region" description="Basic and acidic residues" evidence="2">
    <location>
        <begin position="108"/>
        <end position="123"/>
    </location>
</feature>
<comment type="caution">
    <text evidence="3">The sequence shown here is derived from an EMBL/GenBank/DDBJ whole genome shotgun (WGS) entry which is preliminary data.</text>
</comment>
<sequence length="146" mass="16908">MVIFTNNQANADTYTNTKDANDPDQTDEVALIHYSQQSDFLCDIIKGSIRAQRRKTITWELFQANKKDEDKREEKMLRGVENKQRSGDSRIGQPFELLLNPWVDKRQPSELKHLSSRGKESKSDSYSSCKRNKSSLNRENRVVGEQ</sequence>
<keyword evidence="4" id="KW-1185">Reference proteome</keyword>
<dbReference type="EMBL" id="JABEZV010000001">
    <property type="protein sequence ID" value="MBA0704410.1"/>
    <property type="molecule type" value="Genomic_DNA"/>
</dbReference>
<evidence type="ECO:0000313" key="4">
    <source>
        <dbReference type="Proteomes" id="UP000593574"/>
    </source>
</evidence>
<feature type="compositionally biased region" description="Basic and acidic residues" evidence="2">
    <location>
        <begin position="68"/>
        <end position="88"/>
    </location>
</feature>
<name>A0A7J8YYI2_9ROSI</name>
<evidence type="ECO:0000256" key="2">
    <source>
        <dbReference type="SAM" id="MobiDB-lite"/>
    </source>
</evidence>
<proteinExistence type="predicted"/>
<dbReference type="AlphaFoldDB" id="A0A7J8YYI2"/>
<dbReference type="Pfam" id="PF05758">
    <property type="entry name" value="Ycf1"/>
    <property type="match status" value="1"/>
</dbReference>
<gene>
    <name evidence="3" type="ORF">Golax_016668</name>
</gene>
<dbReference type="Proteomes" id="UP000593574">
    <property type="component" value="Unassembled WGS sequence"/>
</dbReference>
<accession>A0A7J8YYI2</accession>
<dbReference type="InterPro" id="IPR008896">
    <property type="entry name" value="TIC214"/>
</dbReference>
<comment type="subcellular location">
    <subcellularLocation>
        <location evidence="1">Membrane</location>
        <topology evidence="1">Multi-pass membrane protein</topology>
    </subcellularLocation>
</comment>
<feature type="compositionally biased region" description="Basic and acidic residues" evidence="2">
    <location>
        <begin position="136"/>
        <end position="146"/>
    </location>
</feature>